<accession>A0AAD6ZJL9</accession>
<reference evidence="2" key="1">
    <citation type="submission" date="2023-03" db="EMBL/GenBank/DDBJ databases">
        <title>Massive genome expansion in bonnet fungi (Mycena s.s.) driven by repeated elements and novel gene families across ecological guilds.</title>
        <authorList>
            <consortium name="Lawrence Berkeley National Laboratory"/>
            <person name="Harder C.B."/>
            <person name="Miyauchi S."/>
            <person name="Viragh M."/>
            <person name="Kuo A."/>
            <person name="Thoen E."/>
            <person name="Andreopoulos B."/>
            <person name="Lu D."/>
            <person name="Skrede I."/>
            <person name="Drula E."/>
            <person name="Henrissat B."/>
            <person name="Morin E."/>
            <person name="Kohler A."/>
            <person name="Barry K."/>
            <person name="LaButti K."/>
            <person name="Morin E."/>
            <person name="Salamov A."/>
            <person name="Lipzen A."/>
            <person name="Mereny Z."/>
            <person name="Hegedus B."/>
            <person name="Baldrian P."/>
            <person name="Stursova M."/>
            <person name="Weitz H."/>
            <person name="Taylor A."/>
            <person name="Grigoriev I.V."/>
            <person name="Nagy L.G."/>
            <person name="Martin F."/>
            <person name="Kauserud H."/>
        </authorList>
    </citation>
    <scope>NUCLEOTIDE SEQUENCE</scope>
    <source>
        <strain evidence="2">CBHHK002</strain>
    </source>
</reference>
<gene>
    <name evidence="2" type="ORF">DFH08DRAFT_1028908</name>
</gene>
<dbReference type="SUPFAM" id="SSF54277">
    <property type="entry name" value="CAD &amp; PB1 domains"/>
    <property type="match status" value="1"/>
</dbReference>
<feature type="compositionally biased region" description="Polar residues" evidence="1">
    <location>
        <begin position="93"/>
        <end position="104"/>
    </location>
</feature>
<dbReference type="Proteomes" id="UP001218218">
    <property type="component" value="Unassembled WGS sequence"/>
</dbReference>
<evidence type="ECO:0000256" key="1">
    <source>
        <dbReference type="SAM" id="MobiDB-lite"/>
    </source>
</evidence>
<dbReference type="AlphaFoldDB" id="A0AAD6ZJL9"/>
<feature type="compositionally biased region" description="Low complexity" evidence="1">
    <location>
        <begin position="72"/>
        <end position="81"/>
    </location>
</feature>
<evidence type="ECO:0000313" key="3">
    <source>
        <dbReference type="Proteomes" id="UP001218218"/>
    </source>
</evidence>
<name>A0AAD6ZJL9_9AGAR</name>
<proteinExistence type="predicted"/>
<sequence length="167" mass="18197">MMQAVVPSSEKDSDASTPYERKYPLTVLWKGEDPEHDSFILHCRQEYQLKVWESEINGLIGPSGQGFQLNDGSGATSSSGSGPPPEIRDLNVGSPTPAGNTLPSDCQPRVWTEPNDASPTSTVVKVKVHFNGAMFVLQVLQTIDYDGLGEKIMCKLRLLGPLLEEPV</sequence>
<keyword evidence="3" id="KW-1185">Reference proteome</keyword>
<feature type="region of interest" description="Disordered" evidence="1">
    <location>
        <begin position="63"/>
        <end position="118"/>
    </location>
</feature>
<dbReference type="Pfam" id="PF15411">
    <property type="entry name" value="PH_10"/>
    <property type="match status" value="1"/>
</dbReference>
<dbReference type="EMBL" id="JARIHO010000045">
    <property type="protein sequence ID" value="KAJ7323957.1"/>
    <property type="molecule type" value="Genomic_DNA"/>
</dbReference>
<organism evidence="2 3">
    <name type="scientific">Mycena albidolilacea</name>
    <dbReference type="NCBI Taxonomy" id="1033008"/>
    <lineage>
        <taxon>Eukaryota</taxon>
        <taxon>Fungi</taxon>
        <taxon>Dikarya</taxon>
        <taxon>Basidiomycota</taxon>
        <taxon>Agaricomycotina</taxon>
        <taxon>Agaricomycetes</taxon>
        <taxon>Agaricomycetidae</taxon>
        <taxon>Agaricales</taxon>
        <taxon>Marasmiineae</taxon>
        <taxon>Mycenaceae</taxon>
        <taxon>Mycena</taxon>
    </lineage>
</organism>
<comment type="caution">
    <text evidence="2">The sequence shown here is derived from an EMBL/GenBank/DDBJ whole genome shotgun (WGS) entry which is preliminary data.</text>
</comment>
<evidence type="ECO:0000313" key="2">
    <source>
        <dbReference type="EMBL" id="KAJ7323957.1"/>
    </source>
</evidence>
<protein>
    <submittedName>
        <fullName evidence="2">Uncharacterized protein</fullName>
    </submittedName>
</protein>